<sequence length="347" mass="37096">MSRHIQTLPQRALLLVLLAGPGWATAQDSAPVDPPPPPADTLDWDDEGWDEIKQWAEETEDLGQDTTATPEAGSEYSELQLVRQGDDGKERRIGVVRKGTDETGIFVFCNPQEQDGENAPGLAVFSNSGPEGVEISIDKNVIQVPLAVVTQTRRADGTSGDGNIEASAGTAAYVENIPEGAEDRLTRCGVQVDAKNVPGSVRVTQGQTQLTGQSLRYSETDGVARVTGPITFKRIPSAEQSGTTELSGTAEGIEVEVDTERTLLVGDVVLNSSGGRVSRAARVEYDDQSNLARLIGTPEQPAVSERGKERLQAAEILYDLERDEAVAWASEGVRITGEFVDEEAAAP</sequence>
<evidence type="ECO:0000256" key="2">
    <source>
        <dbReference type="SAM" id="SignalP"/>
    </source>
</evidence>
<evidence type="ECO:0000256" key="1">
    <source>
        <dbReference type="SAM" id="MobiDB-lite"/>
    </source>
</evidence>
<dbReference type="OrthoDB" id="63194at2"/>
<organism evidence="4 5">
    <name type="scientific">Deinococcus radiophilus</name>
    <dbReference type="NCBI Taxonomy" id="32062"/>
    <lineage>
        <taxon>Bacteria</taxon>
        <taxon>Thermotogati</taxon>
        <taxon>Deinococcota</taxon>
        <taxon>Deinococci</taxon>
        <taxon>Deinococcales</taxon>
        <taxon>Deinococcaceae</taxon>
        <taxon>Deinococcus</taxon>
    </lineage>
</organism>
<dbReference type="Pfam" id="PF03968">
    <property type="entry name" value="LptD_N"/>
    <property type="match status" value="1"/>
</dbReference>
<keyword evidence="2" id="KW-0732">Signal</keyword>
<accession>A0A431VR92</accession>
<keyword evidence="5" id="KW-1185">Reference proteome</keyword>
<dbReference type="InterPro" id="IPR005653">
    <property type="entry name" value="OstA-like_N"/>
</dbReference>
<protein>
    <submittedName>
        <fullName evidence="4">OstA family protein</fullName>
    </submittedName>
</protein>
<feature type="region of interest" description="Disordered" evidence="1">
    <location>
        <begin position="26"/>
        <end position="45"/>
    </location>
</feature>
<dbReference type="EMBL" id="RXPE01000022">
    <property type="protein sequence ID" value="RTR25742.1"/>
    <property type="molecule type" value="Genomic_DNA"/>
</dbReference>
<name>A0A431VR92_9DEIO</name>
<evidence type="ECO:0000259" key="3">
    <source>
        <dbReference type="Pfam" id="PF03968"/>
    </source>
</evidence>
<dbReference type="RefSeq" id="WP_126352598.1">
    <property type="nucleotide sequence ID" value="NZ_CP086380.1"/>
</dbReference>
<proteinExistence type="predicted"/>
<feature type="chain" id="PRO_5019107160" evidence="2">
    <location>
        <begin position="27"/>
        <end position="347"/>
    </location>
</feature>
<evidence type="ECO:0000313" key="4">
    <source>
        <dbReference type="EMBL" id="RTR25742.1"/>
    </source>
</evidence>
<gene>
    <name evidence="4" type="ORF">EJ104_09940</name>
</gene>
<evidence type="ECO:0000313" key="5">
    <source>
        <dbReference type="Proteomes" id="UP000277766"/>
    </source>
</evidence>
<feature type="domain" description="Organic solvent tolerance-like N-terminal" evidence="3">
    <location>
        <begin position="198"/>
        <end position="289"/>
    </location>
</feature>
<dbReference type="AlphaFoldDB" id="A0A431VR92"/>
<reference evidence="4 5" key="1">
    <citation type="submission" date="2018-12" db="EMBL/GenBank/DDBJ databases">
        <title>Deinococcus radiophilus ATCC 27603 genome sequencing and assembly.</title>
        <authorList>
            <person name="Maclea K.S."/>
            <person name="Maynard C.R."/>
        </authorList>
    </citation>
    <scope>NUCLEOTIDE SEQUENCE [LARGE SCALE GENOMIC DNA]</scope>
    <source>
        <strain evidence="4 5">ATCC 27603</strain>
    </source>
</reference>
<dbReference type="Gene3D" id="2.60.450.10">
    <property type="entry name" value="Lipopolysaccharide (LPS) transport protein A like domain"/>
    <property type="match status" value="1"/>
</dbReference>
<dbReference type="Proteomes" id="UP000277766">
    <property type="component" value="Unassembled WGS sequence"/>
</dbReference>
<feature type="signal peptide" evidence="2">
    <location>
        <begin position="1"/>
        <end position="26"/>
    </location>
</feature>
<comment type="caution">
    <text evidence="4">The sequence shown here is derived from an EMBL/GenBank/DDBJ whole genome shotgun (WGS) entry which is preliminary data.</text>
</comment>